<proteinExistence type="predicted"/>
<sequence length="330" mass="36120">ILLALVLPSIPFLSLLVCLTLCFLRRRKSRRSPSDAESGGGGGGDGLIRFQGGEDLGVHDILEAPGEVIGKSGYGTLYRANLIRWNSVALLRFLRPTCTLSAKEAAPIVEMLGSVRHPNLVPLTAFYAGPRGEKLMVHPFYGAGNLAQFIRCERGEARKWRVISGISIGIAKGIRHLHTCIHNHPIIHGNLKSKNVMLDSQYKPYISDFGLHLVLNPTAGQQMLDSSAAHGCKPPELIKMKDVSPETDVYSLGLIFLELLTGKNPDRDSCAVPVVDDDGLLDLDVLVDGEEEEEDRIRRYLRLATACCSPARLSRPDIDQVVGKLEEIAK</sequence>
<accession>S8C142</accession>
<keyword evidence="3" id="KW-0418">Kinase</keyword>
<dbReference type="InterPro" id="IPR011009">
    <property type="entry name" value="Kinase-like_dom_sf"/>
</dbReference>
<dbReference type="GO" id="GO:0005524">
    <property type="term" value="F:ATP binding"/>
    <property type="evidence" value="ECO:0007669"/>
    <property type="project" value="InterPro"/>
</dbReference>
<keyword evidence="1" id="KW-1133">Transmembrane helix</keyword>
<keyword evidence="4" id="KW-1185">Reference proteome</keyword>
<dbReference type="Proteomes" id="UP000015453">
    <property type="component" value="Unassembled WGS sequence"/>
</dbReference>
<keyword evidence="1" id="KW-0472">Membrane</keyword>
<dbReference type="EMBL" id="AUSU01007612">
    <property type="protein sequence ID" value="EPS60384.1"/>
    <property type="molecule type" value="Genomic_DNA"/>
</dbReference>
<feature type="non-terminal residue" evidence="3">
    <location>
        <position position="1"/>
    </location>
</feature>
<dbReference type="PROSITE" id="PS50011">
    <property type="entry name" value="PROTEIN_KINASE_DOM"/>
    <property type="match status" value="1"/>
</dbReference>
<organism evidence="3 4">
    <name type="scientific">Genlisea aurea</name>
    <dbReference type="NCBI Taxonomy" id="192259"/>
    <lineage>
        <taxon>Eukaryota</taxon>
        <taxon>Viridiplantae</taxon>
        <taxon>Streptophyta</taxon>
        <taxon>Embryophyta</taxon>
        <taxon>Tracheophyta</taxon>
        <taxon>Spermatophyta</taxon>
        <taxon>Magnoliopsida</taxon>
        <taxon>eudicotyledons</taxon>
        <taxon>Gunneridae</taxon>
        <taxon>Pentapetalae</taxon>
        <taxon>asterids</taxon>
        <taxon>lamiids</taxon>
        <taxon>Lamiales</taxon>
        <taxon>Lentibulariaceae</taxon>
        <taxon>Genlisea</taxon>
    </lineage>
</organism>
<protein>
    <submittedName>
        <fullName evidence="3">Protein kinase family protein</fullName>
    </submittedName>
</protein>
<dbReference type="InterPro" id="IPR052451">
    <property type="entry name" value="Ser/Thr_kinase-like"/>
</dbReference>
<name>S8C142_9LAMI</name>
<dbReference type="PANTHER" id="PTHR48008:SF13">
    <property type="entry name" value="PROTEIN KINASE SUPERFAMILY PROTEIN"/>
    <property type="match status" value="1"/>
</dbReference>
<gene>
    <name evidence="3" type="ORF">M569_14418</name>
</gene>
<dbReference type="AlphaFoldDB" id="S8C142"/>
<evidence type="ECO:0000259" key="2">
    <source>
        <dbReference type="PROSITE" id="PS50011"/>
    </source>
</evidence>
<keyword evidence="1" id="KW-0812">Transmembrane</keyword>
<keyword evidence="3" id="KW-0808">Transferase</keyword>
<dbReference type="GO" id="GO:0004672">
    <property type="term" value="F:protein kinase activity"/>
    <property type="evidence" value="ECO:0007669"/>
    <property type="project" value="InterPro"/>
</dbReference>
<dbReference type="PANTHER" id="PTHR48008">
    <property type="entry name" value="LEUCINE-RICH REPEAT RECEPTOR-LIKE PROTEIN KINASE IMK3-RELATED"/>
    <property type="match status" value="1"/>
</dbReference>
<dbReference type="InterPro" id="IPR000719">
    <property type="entry name" value="Prot_kinase_dom"/>
</dbReference>
<dbReference type="OrthoDB" id="4062651at2759"/>
<feature type="transmembrane region" description="Helical" evidence="1">
    <location>
        <begin position="6"/>
        <end position="24"/>
    </location>
</feature>
<dbReference type="Pfam" id="PF00069">
    <property type="entry name" value="Pkinase"/>
    <property type="match status" value="1"/>
</dbReference>
<feature type="domain" description="Protein kinase" evidence="2">
    <location>
        <begin position="63"/>
        <end position="330"/>
    </location>
</feature>
<comment type="caution">
    <text evidence="3">The sequence shown here is derived from an EMBL/GenBank/DDBJ whole genome shotgun (WGS) entry which is preliminary data.</text>
</comment>
<dbReference type="Gene3D" id="1.10.510.10">
    <property type="entry name" value="Transferase(Phosphotransferase) domain 1"/>
    <property type="match status" value="1"/>
</dbReference>
<evidence type="ECO:0000313" key="4">
    <source>
        <dbReference type="Proteomes" id="UP000015453"/>
    </source>
</evidence>
<dbReference type="SUPFAM" id="SSF56112">
    <property type="entry name" value="Protein kinase-like (PK-like)"/>
    <property type="match status" value="1"/>
</dbReference>
<evidence type="ECO:0000313" key="3">
    <source>
        <dbReference type="EMBL" id="EPS60384.1"/>
    </source>
</evidence>
<evidence type="ECO:0000256" key="1">
    <source>
        <dbReference type="SAM" id="Phobius"/>
    </source>
</evidence>
<reference evidence="3 4" key="1">
    <citation type="journal article" date="2013" name="BMC Genomics">
        <title>The miniature genome of a carnivorous plant Genlisea aurea contains a low number of genes and short non-coding sequences.</title>
        <authorList>
            <person name="Leushkin E.V."/>
            <person name="Sutormin R.A."/>
            <person name="Nabieva E.R."/>
            <person name="Penin A.A."/>
            <person name="Kondrashov A.S."/>
            <person name="Logacheva M.D."/>
        </authorList>
    </citation>
    <scope>NUCLEOTIDE SEQUENCE [LARGE SCALE GENOMIC DNA]</scope>
</reference>